<reference evidence="2 3" key="1">
    <citation type="submission" date="2015-08" db="EMBL/GenBank/DDBJ databases">
        <title>Comparative genomics of the Campylobacter concisus group.</title>
        <authorList>
            <person name="Yee E."/>
            <person name="Chapman M.H."/>
            <person name="Huynh S."/>
            <person name="Bono J.L."/>
            <person name="On S.L."/>
            <person name="St Leger J."/>
            <person name="Foster G."/>
            <person name="Parker C.T."/>
            <person name="Miller W.G."/>
        </authorList>
    </citation>
    <scope>NUCLEOTIDE SEQUENCE [LARGE SCALE GENOMIC DNA]</scope>
    <source>
        <strain evidence="2 3">RM9337</strain>
    </source>
</reference>
<dbReference type="EMBL" id="JADBHS010000002">
    <property type="protein sequence ID" value="MBE2985816.1"/>
    <property type="molecule type" value="Genomic_DNA"/>
</dbReference>
<reference evidence="1 4" key="2">
    <citation type="submission" date="2020-10" db="EMBL/GenBank/DDBJ databases">
        <title>Campylobacter californiensis sp. nov. isolated from cattle and feral swine in California.</title>
        <authorList>
            <person name="Miller W.G."/>
        </authorList>
    </citation>
    <scope>NUCLEOTIDE SEQUENCE [LARGE SCALE GENOMIC DNA]</scope>
    <source>
        <strain evidence="1 4">RM12919</strain>
    </source>
</reference>
<dbReference type="AlphaFoldDB" id="A0AAW3ZWT2"/>
<organism evidence="2 3">
    <name type="scientific">Campylobacter californiensis</name>
    <dbReference type="NCBI Taxonomy" id="1032243"/>
    <lineage>
        <taxon>Bacteria</taxon>
        <taxon>Pseudomonadati</taxon>
        <taxon>Campylobacterota</taxon>
        <taxon>Epsilonproteobacteria</taxon>
        <taxon>Campylobacterales</taxon>
        <taxon>Campylobacteraceae</taxon>
        <taxon>Campylobacter</taxon>
    </lineage>
</organism>
<proteinExistence type="predicted"/>
<comment type="caution">
    <text evidence="2">The sequence shown here is derived from an EMBL/GenBank/DDBJ whole genome shotgun (WGS) entry which is preliminary data.</text>
</comment>
<name>A0AAW3ZWT2_9BACT</name>
<evidence type="ECO:0000313" key="1">
    <source>
        <dbReference type="EMBL" id="MBE2985816.1"/>
    </source>
</evidence>
<evidence type="ECO:0000313" key="2">
    <source>
        <dbReference type="EMBL" id="MBE3607275.1"/>
    </source>
</evidence>
<dbReference type="RefSeq" id="WP_170015164.1">
    <property type="nucleotide sequence ID" value="NZ_CP012545.1"/>
</dbReference>
<protein>
    <submittedName>
        <fullName evidence="2">Uncharacterized protein</fullName>
    </submittedName>
</protein>
<dbReference type="Proteomes" id="UP000650616">
    <property type="component" value="Unassembled WGS sequence"/>
</dbReference>
<evidence type="ECO:0000313" key="4">
    <source>
        <dbReference type="Proteomes" id="UP001318760"/>
    </source>
</evidence>
<gene>
    <name evidence="1" type="ORF">CCAL12919_01520</name>
    <name evidence="2" type="ORF">CCAL9337_00800</name>
</gene>
<dbReference type="Proteomes" id="UP001318760">
    <property type="component" value="Unassembled WGS sequence"/>
</dbReference>
<dbReference type="EMBL" id="LIWG01000001">
    <property type="protein sequence ID" value="MBE3607275.1"/>
    <property type="molecule type" value="Genomic_DNA"/>
</dbReference>
<sequence>MKTRFYPDKFKLKKFFSIEHEISSIFGVIFNKNLKSNRQKLDGTSDVGARRIYETA</sequence>
<accession>A0AAW3ZWT2</accession>
<evidence type="ECO:0000313" key="3">
    <source>
        <dbReference type="Proteomes" id="UP000650616"/>
    </source>
</evidence>
<keyword evidence="3" id="KW-1185">Reference proteome</keyword>